<dbReference type="PANTHER" id="PTHR34818:SF1">
    <property type="entry name" value="PROTEIN BLI-3"/>
    <property type="match status" value="1"/>
</dbReference>
<dbReference type="InterPro" id="IPR038725">
    <property type="entry name" value="YdaG_split_barrel_FMN-bd"/>
</dbReference>
<keyword evidence="3" id="KW-1185">Reference proteome</keyword>
<protein>
    <submittedName>
        <fullName evidence="2">Pyridoxamine 5'-phosphate oxidase family protein</fullName>
    </submittedName>
</protein>
<accession>A0ABY6G5U6</accession>
<dbReference type="Proteomes" id="UP001162800">
    <property type="component" value="Chromosome"/>
</dbReference>
<dbReference type="EMBL" id="CP106881">
    <property type="protein sequence ID" value="UYG50271.1"/>
    <property type="molecule type" value="Genomic_DNA"/>
</dbReference>
<dbReference type="SUPFAM" id="SSF50475">
    <property type="entry name" value="FMN-binding split barrel"/>
    <property type="match status" value="1"/>
</dbReference>
<name>A0ABY6G5U6_9BURK</name>
<dbReference type="RefSeq" id="WP_231042769.1">
    <property type="nucleotide sequence ID" value="NZ_CP106881.1"/>
</dbReference>
<evidence type="ECO:0000313" key="3">
    <source>
        <dbReference type="Proteomes" id="UP001162800"/>
    </source>
</evidence>
<feature type="domain" description="General stress protein FMN-binding split barrel" evidence="1">
    <location>
        <begin position="8"/>
        <end position="155"/>
    </location>
</feature>
<reference evidence="2" key="1">
    <citation type="submission" date="2022-09" db="EMBL/GenBank/DDBJ databases">
        <title>The complete genome of Acidovorax sp. 5MLIR.</title>
        <authorList>
            <person name="Liu L."/>
            <person name="Yue J."/>
            <person name="Yang F."/>
            <person name="Yuan J."/>
            <person name="Li L."/>
        </authorList>
    </citation>
    <scope>NUCLEOTIDE SEQUENCE</scope>
    <source>
        <strain evidence="2">5MLIR</strain>
    </source>
</reference>
<organism evidence="2 3">
    <name type="scientific">Comamonas endophytica</name>
    <dbReference type="NCBI Taxonomy" id="2949090"/>
    <lineage>
        <taxon>Bacteria</taxon>
        <taxon>Pseudomonadati</taxon>
        <taxon>Pseudomonadota</taxon>
        <taxon>Betaproteobacteria</taxon>
        <taxon>Burkholderiales</taxon>
        <taxon>Comamonadaceae</taxon>
        <taxon>Comamonas</taxon>
    </lineage>
</organism>
<evidence type="ECO:0000259" key="1">
    <source>
        <dbReference type="Pfam" id="PF16242"/>
    </source>
</evidence>
<gene>
    <name evidence="2" type="ORF">M9799_09095</name>
</gene>
<dbReference type="Pfam" id="PF16242">
    <property type="entry name" value="Pyrid_ox_like"/>
    <property type="match status" value="1"/>
</dbReference>
<proteinExistence type="predicted"/>
<evidence type="ECO:0000313" key="2">
    <source>
        <dbReference type="EMBL" id="UYG50271.1"/>
    </source>
</evidence>
<dbReference type="InterPro" id="IPR012349">
    <property type="entry name" value="Split_barrel_FMN-bd"/>
</dbReference>
<dbReference type="Gene3D" id="2.30.110.10">
    <property type="entry name" value="Electron Transport, Fmn-binding Protein, Chain A"/>
    <property type="match status" value="1"/>
</dbReference>
<sequence length="167" mass="18751">MADDKNPRETLWELVKEIRFAMITHRHPDGTLRACPMTMANKEGMDEHVHFYFLINKQHDLAQCVGNDAQIQISFADPEEDSYVSVSSSAHLSEDRALKEKLWSTQAQAWFPGGVEDPDLAVLVAPVSSAEYWNVKENQLVQLFKMAKAAVTGEPPKGMGEHKTVQV</sequence>
<dbReference type="PANTHER" id="PTHR34818">
    <property type="entry name" value="PROTEIN BLI-3"/>
    <property type="match status" value="1"/>
</dbReference>
<dbReference type="InterPro" id="IPR052917">
    <property type="entry name" value="Stress-Dev_Protein"/>
</dbReference>